<dbReference type="SUPFAM" id="SSF56801">
    <property type="entry name" value="Acetyl-CoA synthetase-like"/>
    <property type="match status" value="1"/>
</dbReference>
<dbReference type="NCBIfam" id="TIGR02304">
    <property type="entry name" value="aden_form_hyp"/>
    <property type="match status" value="1"/>
</dbReference>
<protein>
    <recommendedName>
        <fullName evidence="3">Adenylate-forming enzyme</fullName>
    </recommendedName>
</protein>
<keyword evidence="2" id="KW-1185">Reference proteome</keyword>
<evidence type="ECO:0000313" key="1">
    <source>
        <dbReference type="EMBL" id="GAA5529494.1"/>
    </source>
</evidence>
<comment type="caution">
    <text evidence="1">The sequence shown here is derived from an EMBL/GenBank/DDBJ whole genome shotgun (WGS) entry which is preliminary data.</text>
</comment>
<evidence type="ECO:0000313" key="2">
    <source>
        <dbReference type="Proteomes" id="UP001428290"/>
    </source>
</evidence>
<gene>
    <name evidence="1" type="ORF">Hgul01_03304</name>
</gene>
<dbReference type="Gene3D" id="3.40.50.12780">
    <property type="entry name" value="N-terminal domain of ligase-like"/>
    <property type="match status" value="1"/>
</dbReference>
<reference evidence="1 2" key="1">
    <citation type="submission" date="2024-02" db="EMBL/GenBank/DDBJ databases">
        <title>Herpetosiphon gulosus NBRC 112829.</title>
        <authorList>
            <person name="Ichikawa N."/>
            <person name="Katano-Makiyama Y."/>
            <person name="Hidaka K."/>
        </authorList>
    </citation>
    <scope>NUCLEOTIDE SEQUENCE [LARGE SCALE GENOMIC DNA]</scope>
    <source>
        <strain evidence="1 2">NBRC 112829</strain>
    </source>
</reference>
<dbReference type="Proteomes" id="UP001428290">
    <property type="component" value="Unassembled WGS sequence"/>
</dbReference>
<dbReference type="InterPro" id="IPR053158">
    <property type="entry name" value="CapK_Type1_Caps_Biosynth"/>
</dbReference>
<accession>A0ABP9X287</accession>
<proteinExistence type="predicted"/>
<dbReference type="InterPro" id="IPR042099">
    <property type="entry name" value="ANL_N_sf"/>
</dbReference>
<evidence type="ECO:0008006" key="3">
    <source>
        <dbReference type="Google" id="ProtNLM"/>
    </source>
</evidence>
<dbReference type="PANTHER" id="PTHR36932">
    <property type="entry name" value="CAPSULAR POLYSACCHARIDE BIOSYNTHESIS PROTEIN"/>
    <property type="match status" value="1"/>
</dbReference>
<organism evidence="1 2">
    <name type="scientific">Herpetosiphon gulosus</name>
    <dbReference type="NCBI Taxonomy" id="1973496"/>
    <lineage>
        <taxon>Bacteria</taxon>
        <taxon>Bacillati</taxon>
        <taxon>Chloroflexota</taxon>
        <taxon>Chloroflexia</taxon>
        <taxon>Herpetosiphonales</taxon>
        <taxon>Herpetosiphonaceae</taxon>
        <taxon>Herpetosiphon</taxon>
    </lineage>
</organism>
<dbReference type="InterPro" id="IPR012685">
    <property type="entry name" value="CHP02304_F390_synth-rel"/>
</dbReference>
<dbReference type="PANTHER" id="PTHR36932:SF1">
    <property type="entry name" value="CAPSULAR POLYSACCHARIDE BIOSYNTHESIS PROTEIN"/>
    <property type="match status" value="1"/>
</dbReference>
<name>A0ABP9X287_9CHLR</name>
<sequence length="433" mass="49100">MSISDVLTMGYHFGQARWRWQHLNGERLPAFQATKTRQLIAWVAQHSAFYRQHWQGHNLNDWRNLPAVDKSLMMANFREFNTLQVPAAAAFDLAQQAEQQRDFVPRLGDLTIGLSSGTSGYRGLFLVSAAEQLLWAGTILGRTLHQIKPTKIAFFLRANSNLYQQLGGRLIQFRYFDLTQALVGHIQVLNEYRPTIIVAPPALLLQLLAAAQNGQLSHRPERMISVADALANDEQQQLSNYFDIPIEQIYQATEGLLGISCAHGNLHLQEDIVAVDFEDLGQGRVTPYITDLWRRTQPIIRYRLNDVLRLSSQPCTCGSAFAVIEQIEGRRDDLCYFTCHGQRQAIFPDSLRRAMLLAHSAIQEYQITQTHDDQLTINVMLADFADQVAVGAAVEQQIKLHLADYGCTNCQLSIGFEPIEYGLVNKRRRVIRQ</sequence>
<dbReference type="RefSeq" id="WP_345723110.1">
    <property type="nucleotide sequence ID" value="NZ_BAABRU010000011.1"/>
</dbReference>
<dbReference type="EMBL" id="BAABRU010000011">
    <property type="protein sequence ID" value="GAA5529494.1"/>
    <property type="molecule type" value="Genomic_DNA"/>
</dbReference>